<gene>
    <name evidence="1" type="ORF">SMD44_08017</name>
</gene>
<dbReference type="KEGG" id="salf:SMD44_08017"/>
<dbReference type="OrthoDB" id="4318817at2"/>
<dbReference type="AlphaFoldDB" id="A0A1Z1WQ53"/>
<evidence type="ECO:0000313" key="1">
    <source>
        <dbReference type="EMBL" id="ARX88530.1"/>
    </source>
</evidence>
<dbReference type="Proteomes" id="UP000195880">
    <property type="component" value="Chromosome"/>
</dbReference>
<proteinExistence type="predicted"/>
<name>A0A1Z1WQ53_9ACTN</name>
<accession>A0A1Z1WQ53</accession>
<dbReference type="EMBL" id="CP021748">
    <property type="protein sequence ID" value="ARX88530.1"/>
    <property type="molecule type" value="Genomic_DNA"/>
</dbReference>
<reference evidence="1 2" key="1">
    <citation type="submission" date="2017-05" db="EMBL/GenBank/DDBJ databases">
        <title>Streptomyces alboflavus Genome sequencing and assembly.</title>
        <authorList>
            <person name="Wang Y."/>
            <person name="Du B."/>
            <person name="Ding Y."/>
            <person name="Liu H."/>
            <person name="Hou Q."/>
            <person name="Liu K."/>
            <person name="Wang C."/>
            <person name="Yao L."/>
        </authorList>
    </citation>
    <scope>NUCLEOTIDE SEQUENCE [LARGE SCALE GENOMIC DNA]</scope>
    <source>
        <strain evidence="1 2">MDJK44</strain>
    </source>
</reference>
<organism evidence="1 2">
    <name type="scientific">Streptomyces alboflavus</name>
    <dbReference type="NCBI Taxonomy" id="67267"/>
    <lineage>
        <taxon>Bacteria</taxon>
        <taxon>Bacillati</taxon>
        <taxon>Actinomycetota</taxon>
        <taxon>Actinomycetes</taxon>
        <taxon>Kitasatosporales</taxon>
        <taxon>Streptomycetaceae</taxon>
        <taxon>Streptomyces</taxon>
    </lineage>
</organism>
<dbReference type="RefSeq" id="WP_087886921.1">
    <property type="nucleotide sequence ID" value="NZ_CP021748.1"/>
</dbReference>
<protein>
    <submittedName>
        <fullName evidence="1">Uncharacterized protein</fullName>
    </submittedName>
</protein>
<sequence>MWFNGQGHSPTLSIQFGVHRYTLKADCDSDVVAAQLYHSATGVDPAVGRAFTIPCNGARKTVNYQLRGGFYYFYFLSGVNNTHVVADGA</sequence>
<keyword evidence="2" id="KW-1185">Reference proteome</keyword>
<evidence type="ECO:0000313" key="2">
    <source>
        <dbReference type="Proteomes" id="UP000195880"/>
    </source>
</evidence>